<dbReference type="OrthoDB" id="238910at2157"/>
<sequence>MRSLEPSGAKPNGLLHNLKKLDRWVCWASVDEDGHVRKKPAEIEAGSVRTVTYKDISNWYSYDEAVETASSHDELEGVGVVISRERDDFVVVDIDNCIDPTTGRIDEEVWKYVRRAQTYAELSYSKTGLHLIFRGSLPNQGWTAEDDEIDAEIYDKYFIVVTQDHIAGTSRHAINNGTWLDRIYEDMDIEWTTLFYGTD</sequence>
<dbReference type="Proteomes" id="UP000282007">
    <property type="component" value="Chromosome"/>
</dbReference>
<dbReference type="RefSeq" id="WP_124897071.1">
    <property type="nucleotide sequence ID" value="NZ_CP034145.1"/>
</dbReference>
<evidence type="ECO:0008006" key="5">
    <source>
        <dbReference type="Google" id="ProtNLM"/>
    </source>
</evidence>
<evidence type="ECO:0000313" key="4">
    <source>
        <dbReference type="Proteomes" id="UP000282007"/>
    </source>
</evidence>
<protein>
    <recommendedName>
        <fullName evidence="5">DNA primase/polymerase bifunctional N-terminal domain-containing protein</fullName>
    </recommendedName>
</protein>
<dbReference type="Proteomes" id="UP000277326">
    <property type="component" value="Unassembled WGS sequence"/>
</dbReference>
<evidence type="ECO:0000313" key="1">
    <source>
        <dbReference type="EMBL" id="AZH26012.1"/>
    </source>
</evidence>
<reference evidence="2 3" key="1">
    <citation type="journal article" date="2015" name="Stand. Genomic Sci.">
        <title>Genomic Encyclopedia of Bacterial and Archaeal Type Strains, Phase III: the genomes of soil and plant-associated and newly described type strains.</title>
        <authorList>
            <person name="Whitman W.B."/>
            <person name="Woyke T."/>
            <person name="Klenk H.P."/>
            <person name="Zhou Y."/>
            <person name="Lilburn T.G."/>
            <person name="Beck B.J."/>
            <person name="De Vos P."/>
            <person name="Vandamme P."/>
            <person name="Eisen J.A."/>
            <person name="Garrity G."/>
            <person name="Hugenholtz P."/>
            <person name="Kyrpides N.C."/>
        </authorList>
    </citation>
    <scope>NUCLEOTIDE SEQUENCE [LARGE SCALE GENOMIC DNA]</scope>
    <source>
        <strain evidence="2 3">CGMCC 1.10124</strain>
    </source>
</reference>
<gene>
    <name evidence="2" type="ORF">ATH50_3676</name>
    <name evidence="1" type="ORF">DU502_11855</name>
</gene>
<reference evidence="2" key="3">
    <citation type="submission" date="2018-10" db="EMBL/GenBank/DDBJ databases">
        <authorList>
            <person name="Whitman W."/>
            <person name="Huntemann M."/>
            <person name="Clum A."/>
            <person name="Pillay M."/>
            <person name="Palaniappan K."/>
            <person name="Varghese N."/>
            <person name="Mikhailova N."/>
            <person name="Stamatis D."/>
            <person name="Reddy T."/>
            <person name="Daum C."/>
            <person name="Shapiro N."/>
            <person name="Ivanova N."/>
            <person name="Kyrpides N."/>
            <person name="Woyke T."/>
        </authorList>
    </citation>
    <scope>NUCLEOTIDE SEQUENCE</scope>
    <source>
        <strain evidence="2">CGMCC 1.10124</strain>
    </source>
</reference>
<dbReference type="EMBL" id="REFS01000012">
    <property type="protein sequence ID" value="RMB08259.1"/>
    <property type="molecule type" value="Genomic_DNA"/>
</dbReference>
<organism evidence="2 3">
    <name type="scientific">Haloplanus aerogenes</name>
    <dbReference type="NCBI Taxonomy" id="660522"/>
    <lineage>
        <taxon>Archaea</taxon>
        <taxon>Methanobacteriati</taxon>
        <taxon>Methanobacteriota</taxon>
        <taxon>Stenosarchaea group</taxon>
        <taxon>Halobacteria</taxon>
        <taxon>Halobacteriales</taxon>
        <taxon>Haloferacaceae</taxon>
        <taxon>Haloplanus</taxon>
    </lineage>
</organism>
<dbReference type="GeneID" id="38471991"/>
<accession>A0A3M0CMM3</accession>
<dbReference type="KEGG" id="haer:DU502_11855"/>
<evidence type="ECO:0000313" key="2">
    <source>
        <dbReference type="EMBL" id="RMB08259.1"/>
    </source>
</evidence>
<evidence type="ECO:0000313" key="3">
    <source>
        <dbReference type="Proteomes" id="UP000277326"/>
    </source>
</evidence>
<dbReference type="EMBL" id="CP034145">
    <property type="protein sequence ID" value="AZH26012.1"/>
    <property type="molecule type" value="Genomic_DNA"/>
</dbReference>
<name>A0A3M0CMM3_9EURY</name>
<keyword evidence="4" id="KW-1185">Reference proteome</keyword>
<dbReference type="AlphaFoldDB" id="A0A3M0CMM3"/>
<proteinExistence type="predicted"/>
<reference evidence="1 4" key="2">
    <citation type="submission" date="2018-07" db="EMBL/GenBank/DDBJ databases">
        <title>Genome sequences of Haloplanus aerogenes JCM 16430T.</title>
        <authorList>
            <person name="Kim Y.B."/>
            <person name="Roh S.W."/>
        </authorList>
    </citation>
    <scope>NUCLEOTIDE SEQUENCE [LARGE SCALE GENOMIC DNA]</scope>
    <source>
        <strain evidence="1 4">JCM 16430</strain>
    </source>
</reference>